<dbReference type="Gene3D" id="1.25.40.10">
    <property type="entry name" value="Tetratricopeptide repeat domain"/>
    <property type="match status" value="1"/>
</dbReference>
<evidence type="ECO:0000256" key="1">
    <source>
        <dbReference type="SAM" id="Coils"/>
    </source>
</evidence>
<dbReference type="Proteomes" id="UP000425916">
    <property type="component" value="Chromosome"/>
</dbReference>
<organism evidence="3 4">
    <name type="scientific">Neomoorella glycerini</name>
    <dbReference type="NCBI Taxonomy" id="55779"/>
    <lineage>
        <taxon>Bacteria</taxon>
        <taxon>Bacillati</taxon>
        <taxon>Bacillota</taxon>
        <taxon>Clostridia</taxon>
        <taxon>Neomoorellales</taxon>
        <taxon>Neomoorellaceae</taxon>
        <taxon>Neomoorella</taxon>
    </lineage>
</organism>
<dbReference type="AlphaFoldDB" id="A0A6I5ZSX3"/>
<dbReference type="EMBL" id="CP046244">
    <property type="protein sequence ID" value="QGP92695.1"/>
    <property type="molecule type" value="Genomic_DNA"/>
</dbReference>
<protein>
    <submittedName>
        <fullName evidence="3">Uncharacterized protein</fullName>
    </submittedName>
</protein>
<dbReference type="InterPro" id="IPR011990">
    <property type="entry name" value="TPR-like_helical_dom_sf"/>
</dbReference>
<evidence type="ECO:0000313" key="3">
    <source>
        <dbReference type="EMBL" id="QGP92695.1"/>
    </source>
</evidence>
<feature type="transmembrane region" description="Helical" evidence="2">
    <location>
        <begin position="335"/>
        <end position="356"/>
    </location>
</feature>
<proteinExistence type="predicted"/>
<feature type="coiled-coil region" evidence="1">
    <location>
        <begin position="247"/>
        <end position="274"/>
    </location>
</feature>
<feature type="transmembrane region" description="Helical" evidence="2">
    <location>
        <begin position="282"/>
        <end position="301"/>
    </location>
</feature>
<keyword evidence="2" id="KW-1133">Transmembrane helix</keyword>
<reference evidence="3 4" key="1">
    <citation type="submission" date="2019-11" db="EMBL/GenBank/DDBJ databases">
        <title>Genome sequence of Moorella glycerini DSM11254.</title>
        <authorList>
            <person name="Poehlein A."/>
            <person name="Boeer T."/>
            <person name="Daniel R."/>
        </authorList>
    </citation>
    <scope>NUCLEOTIDE SEQUENCE [LARGE SCALE GENOMIC DNA]</scope>
    <source>
        <strain evidence="3 4">DSM 11254</strain>
    </source>
</reference>
<feature type="transmembrane region" description="Helical" evidence="2">
    <location>
        <begin position="307"/>
        <end position="323"/>
    </location>
</feature>
<evidence type="ECO:0000313" key="4">
    <source>
        <dbReference type="Proteomes" id="UP000425916"/>
    </source>
</evidence>
<dbReference type="RefSeq" id="WP_156273600.1">
    <property type="nucleotide sequence ID" value="NZ_CP046244.1"/>
</dbReference>
<keyword evidence="4" id="KW-1185">Reference proteome</keyword>
<sequence length="362" mass="41393">MAKKLYEDMLFKMITEKSRERLLEFLAALPPETDRNFELYLTKMAQKIPDINGLLTEVLEKPPVTGEEKADLIAFACFFALNIYYRHKRDITKVHDIIEKYRHRFSHHPMFPHVLSLYYRSTGSSKDLKTALDYAQQAAQLMPGNPGVQHSLAEALINLMDEGEIEKSEANLNRAEEAINKAIMLEATYPKFYSTRGRLLALKGMFKEAREAVEQAIDMEDSTAHDYPIRYSGYQDILGKIRQMEFSRQVDKKLAEAEGKINKARQETEEQLKQFRVQNLEFLGLFAAIISFTVGSIQFVSRLTFEQGVILLLIFTGSLLYIYSGLSIVLHGRAYLSRTIIVLALALILFFVSLAFKGVLVK</sequence>
<name>A0A6I5ZSX3_9FIRM</name>
<keyword evidence="2" id="KW-0812">Transmembrane</keyword>
<evidence type="ECO:0000256" key="2">
    <source>
        <dbReference type="SAM" id="Phobius"/>
    </source>
</evidence>
<dbReference type="SUPFAM" id="SSF48452">
    <property type="entry name" value="TPR-like"/>
    <property type="match status" value="1"/>
</dbReference>
<gene>
    <name evidence="3" type="ORF">MGLY_20840</name>
</gene>
<accession>A0A6I5ZSX3</accession>
<keyword evidence="1" id="KW-0175">Coiled coil</keyword>
<dbReference type="OrthoDB" id="2820615at2"/>
<feature type="coiled-coil region" evidence="1">
    <location>
        <begin position="158"/>
        <end position="185"/>
    </location>
</feature>
<keyword evidence="2" id="KW-0472">Membrane</keyword>